<evidence type="ECO:0000256" key="9">
    <source>
        <dbReference type="SAM" id="Phobius"/>
    </source>
</evidence>
<dbReference type="GO" id="GO:0006915">
    <property type="term" value="P:apoptotic process"/>
    <property type="evidence" value="ECO:0007669"/>
    <property type="project" value="UniProtKB-KW"/>
</dbReference>
<dbReference type="OrthoDB" id="9990004at2759"/>
<dbReference type="Pfam" id="PF00020">
    <property type="entry name" value="TNFR_c6"/>
    <property type="match status" value="2"/>
</dbReference>
<keyword evidence="5" id="KW-0677">Repeat</keyword>
<organism evidence="12 13">
    <name type="scientific">Branchiostoma lanceolatum</name>
    <name type="common">Common lancelet</name>
    <name type="synonym">Amphioxus lanceolatum</name>
    <dbReference type="NCBI Taxonomy" id="7740"/>
    <lineage>
        <taxon>Eukaryota</taxon>
        <taxon>Metazoa</taxon>
        <taxon>Chordata</taxon>
        <taxon>Cephalochordata</taxon>
        <taxon>Leptocardii</taxon>
        <taxon>Amphioxiformes</taxon>
        <taxon>Branchiostomatidae</taxon>
        <taxon>Branchiostoma</taxon>
    </lineage>
</organism>
<keyword evidence="9" id="KW-0472">Membrane</keyword>
<keyword evidence="6" id="KW-1015">Disulfide bond</keyword>
<name>A0A8J9WGK6_BRALA</name>
<dbReference type="PANTHER" id="PTHR23097">
    <property type="entry name" value="TUMOR NECROSIS FACTOR RECEPTOR SUPERFAMILY MEMBER"/>
    <property type="match status" value="1"/>
</dbReference>
<evidence type="ECO:0000256" key="3">
    <source>
        <dbReference type="ARBA" id="ARBA00022703"/>
    </source>
</evidence>
<dbReference type="InterPro" id="IPR052459">
    <property type="entry name" value="TNFRSF_decoy_receptor"/>
</dbReference>
<evidence type="ECO:0000256" key="10">
    <source>
        <dbReference type="SAM" id="SignalP"/>
    </source>
</evidence>
<dbReference type="PANTHER" id="PTHR23097:SF181">
    <property type="entry name" value="CASPASE-8-LIKE"/>
    <property type="match status" value="1"/>
</dbReference>
<evidence type="ECO:0000256" key="6">
    <source>
        <dbReference type="ARBA" id="ARBA00023157"/>
    </source>
</evidence>
<feature type="chain" id="PRO_5035448783" evidence="10">
    <location>
        <begin position="23"/>
        <end position="445"/>
    </location>
</feature>
<dbReference type="PROSITE" id="PS00652">
    <property type="entry name" value="TNFR_NGFR_1"/>
    <property type="match status" value="1"/>
</dbReference>
<dbReference type="Proteomes" id="UP000838412">
    <property type="component" value="Chromosome 11"/>
</dbReference>
<keyword evidence="13" id="KW-1185">Reference proteome</keyword>
<accession>A0A8J9WGK6</accession>
<evidence type="ECO:0000313" key="12">
    <source>
        <dbReference type="EMBL" id="CAH1239557.1"/>
    </source>
</evidence>
<keyword evidence="2" id="KW-0964">Secreted</keyword>
<sequence length="445" mass="47150">MIRRRGLECLFLLGIFVAIAAAETPGSPEYYQTVQGWSCQKCPRGTFVNSDCVSGDPTSTDCRNCTPGKFQPNAWTSENWCYNCDECDPGVDGSLGGEPLEACTIFENAVCRCAEGLFWSQINRRCTSVTKCPPGQGVTHPATIVANTECEPCREEAFSAASSAEETCAPCLICEEWQWEVSDCNRTHDRVCQNISMATGVSPTANHPQEVSDNEGSPTDNTVAIVAPVVVGGVLVLVAALAVGLFFYRQFKNARQQNDPEGPIPRDNQGLLNGSSSSTNTSSRSSSTSSGRGSPTGTSISTRDPDSLQYQSEPDKPCAATPFGDGGAGGPVHDIDGPGDETYPKSFALEPEGGDDSMPVQETGGLASPGPESIRQDSHDPPQSLDKIEKESAGYAVSEIPDVPCATRSGPTPVFPTPDQIRAGPQPTPNQIRTRGDGSSVVTRV</sequence>
<keyword evidence="4 10" id="KW-0732">Signal</keyword>
<keyword evidence="9" id="KW-1133">Transmembrane helix</keyword>
<evidence type="ECO:0000256" key="4">
    <source>
        <dbReference type="ARBA" id="ARBA00022729"/>
    </source>
</evidence>
<protein>
    <submittedName>
        <fullName evidence="12">NGFR protein</fullName>
    </submittedName>
</protein>
<feature type="signal peptide" evidence="10">
    <location>
        <begin position="1"/>
        <end position="22"/>
    </location>
</feature>
<evidence type="ECO:0000256" key="2">
    <source>
        <dbReference type="ARBA" id="ARBA00022525"/>
    </source>
</evidence>
<evidence type="ECO:0000313" key="13">
    <source>
        <dbReference type="Proteomes" id="UP000838412"/>
    </source>
</evidence>
<feature type="compositionally biased region" description="Basic and acidic residues" evidence="8">
    <location>
        <begin position="374"/>
        <end position="386"/>
    </location>
</feature>
<keyword evidence="7" id="KW-0325">Glycoprotein</keyword>
<keyword evidence="9" id="KW-0812">Transmembrane</keyword>
<dbReference type="GO" id="GO:0005576">
    <property type="term" value="C:extracellular region"/>
    <property type="evidence" value="ECO:0007669"/>
    <property type="project" value="UniProtKB-SubCell"/>
</dbReference>
<evidence type="ECO:0000256" key="5">
    <source>
        <dbReference type="ARBA" id="ARBA00022737"/>
    </source>
</evidence>
<reference evidence="12" key="1">
    <citation type="submission" date="2022-01" db="EMBL/GenBank/DDBJ databases">
        <authorList>
            <person name="Braso-Vives M."/>
        </authorList>
    </citation>
    <scope>NUCLEOTIDE SEQUENCE</scope>
</reference>
<dbReference type="EMBL" id="OV696696">
    <property type="protein sequence ID" value="CAH1239557.1"/>
    <property type="molecule type" value="Genomic_DNA"/>
</dbReference>
<keyword evidence="3" id="KW-0053">Apoptosis</keyword>
<proteinExistence type="predicted"/>
<dbReference type="AlphaFoldDB" id="A0A8J9WGK6"/>
<dbReference type="InterPro" id="IPR001368">
    <property type="entry name" value="TNFR/NGFR_Cys_rich_reg"/>
</dbReference>
<dbReference type="SMART" id="SM00208">
    <property type="entry name" value="TNFR"/>
    <property type="match status" value="3"/>
</dbReference>
<comment type="subcellular location">
    <subcellularLocation>
        <location evidence="1">Secreted</location>
    </subcellularLocation>
</comment>
<feature type="region of interest" description="Disordered" evidence="8">
    <location>
        <begin position="399"/>
        <end position="445"/>
    </location>
</feature>
<feature type="transmembrane region" description="Helical" evidence="9">
    <location>
        <begin position="225"/>
        <end position="248"/>
    </location>
</feature>
<feature type="region of interest" description="Disordered" evidence="8">
    <location>
        <begin position="256"/>
        <end position="386"/>
    </location>
</feature>
<feature type="compositionally biased region" description="Low complexity" evidence="8">
    <location>
        <begin position="274"/>
        <end position="302"/>
    </location>
</feature>
<dbReference type="Gene3D" id="2.10.50.10">
    <property type="entry name" value="Tumor Necrosis Factor Receptor, subunit A, domain 2"/>
    <property type="match status" value="2"/>
</dbReference>
<evidence type="ECO:0000256" key="7">
    <source>
        <dbReference type="ARBA" id="ARBA00023180"/>
    </source>
</evidence>
<gene>
    <name evidence="12" type="primary">NGFR</name>
    <name evidence="12" type="ORF">BLAG_LOCUS3817</name>
</gene>
<dbReference type="SUPFAM" id="SSF57586">
    <property type="entry name" value="TNF receptor-like"/>
    <property type="match status" value="1"/>
</dbReference>
<evidence type="ECO:0000256" key="1">
    <source>
        <dbReference type="ARBA" id="ARBA00004613"/>
    </source>
</evidence>
<evidence type="ECO:0000256" key="8">
    <source>
        <dbReference type="SAM" id="MobiDB-lite"/>
    </source>
</evidence>
<evidence type="ECO:0000259" key="11">
    <source>
        <dbReference type="PROSITE" id="PS00652"/>
    </source>
</evidence>
<feature type="domain" description="TNFR-Cys" evidence="11">
    <location>
        <begin position="153"/>
        <end position="192"/>
    </location>
</feature>